<keyword evidence="1" id="KW-0285">Flavoprotein</keyword>
<reference evidence="6 7" key="1">
    <citation type="submission" date="2020-09" db="EMBL/GenBank/DDBJ databases">
        <title>Novel species in genus Gordonia.</title>
        <authorList>
            <person name="Zhang G."/>
        </authorList>
    </citation>
    <scope>NUCLEOTIDE SEQUENCE [LARGE SCALE GENOMIC DNA]</scope>
    <source>
        <strain evidence="6 7">ON-33</strain>
    </source>
</reference>
<dbReference type="SUPFAM" id="SSF51679">
    <property type="entry name" value="Bacterial luciferase-like"/>
    <property type="match status" value="1"/>
</dbReference>
<dbReference type="Proteomes" id="UP000602395">
    <property type="component" value="Unassembled WGS sequence"/>
</dbReference>
<evidence type="ECO:0000313" key="6">
    <source>
        <dbReference type="EMBL" id="MBD1319453.1"/>
    </source>
</evidence>
<dbReference type="PANTHER" id="PTHR42847">
    <property type="entry name" value="ALKANESULFONATE MONOOXYGENASE"/>
    <property type="match status" value="1"/>
</dbReference>
<evidence type="ECO:0000256" key="4">
    <source>
        <dbReference type="ARBA" id="ARBA00023033"/>
    </source>
</evidence>
<dbReference type="Gene3D" id="3.20.20.30">
    <property type="entry name" value="Luciferase-like domain"/>
    <property type="match status" value="1"/>
</dbReference>
<proteinExistence type="predicted"/>
<sequence length="304" mass="32675">MRFIYHYPETSGPDGDLFAAGGIKEVAVHAERAGFEAFSLSEHPAPGARWLATGGHQTLDPFVTLGYVAAATERLRLLTYLAVAPYRNPLLLAKSAATLDTLSAGRLILGLGAGYQKSEFHALGVDIAERNALLDEALDVLPLHWSGEAFTFQGRHFSARDVMCRPRPVQSPIPIWIGGNSRLSRRRVARAGQGWMPMTGGAQLSSTARTPMLDPGSQLGDIIAELRGAADSAGRTEPIDVLYSYQAEGISDPAADAERHRDAFAQLEKVGVTWILVSSRTTDISATADFLDAFGATYLAPGQR</sequence>
<dbReference type="RefSeq" id="WP_190266396.1">
    <property type="nucleotide sequence ID" value="NZ_BAABAD010000005.1"/>
</dbReference>
<comment type="caution">
    <text evidence="6">The sequence shown here is derived from an EMBL/GenBank/DDBJ whole genome shotgun (WGS) entry which is preliminary data.</text>
</comment>
<gene>
    <name evidence="6" type="ORF">IDF66_07630</name>
</gene>
<dbReference type="InterPro" id="IPR050172">
    <property type="entry name" value="SsuD_RutA_monooxygenase"/>
</dbReference>
<accession>A0ABR7WB11</accession>
<dbReference type="InterPro" id="IPR019921">
    <property type="entry name" value="Lucif-like_OxRdtase_Rv2161c"/>
</dbReference>
<dbReference type="InterPro" id="IPR036661">
    <property type="entry name" value="Luciferase-like_sf"/>
</dbReference>
<evidence type="ECO:0000259" key="5">
    <source>
        <dbReference type="Pfam" id="PF00296"/>
    </source>
</evidence>
<evidence type="ECO:0000256" key="2">
    <source>
        <dbReference type="ARBA" id="ARBA00022643"/>
    </source>
</evidence>
<dbReference type="EMBL" id="JACWMS010000002">
    <property type="protein sequence ID" value="MBD1319453.1"/>
    <property type="molecule type" value="Genomic_DNA"/>
</dbReference>
<keyword evidence="7" id="KW-1185">Reference proteome</keyword>
<dbReference type="Pfam" id="PF00296">
    <property type="entry name" value="Bac_luciferase"/>
    <property type="match status" value="1"/>
</dbReference>
<keyword evidence="3" id="KW-0560">Oxidoreductase</keyword>
<organism evidence="6 7">
    <name type="scientific">Gordonia hankookensis</name>
    <dbReference type="NCBI Taxonomy" id="589403"/>
    <lineage>
        <taxon>Bacteria</taxon>
        <taxon>Bacillati</taxon>
        <taxon>Actinomycetota</taxon>
        <taxon>Actinomycetes</taxon>
        <taxon>Mycobacteriales</taxon>
        <taxon>Gordoniaceae</taxon>
        <taxon>Gordonia</taxon>
    </lineage>
</organism>
<dbReference type="NCBIfam" id="TIGR03619">
    <property type="entry name" value="F420_Rv2161c"/>
    <property type="match status" value="1"/>
</dbReference>
<dbReference type="PANTHER" id="PTHR42847:SF4">
    <property type="entry name" value="ALKANESULFONATE MONOOXYGENASE-RELATED"/>
    <property type="match status" value="1"/>
</dbReference>
<protein>
    <submittedName>
        <fullName evidence="6">LLM class F420-dependent oxidoreductase</fullName>
    </submittedName>
</protein>
<evidence type="ECO:0000313" key="7">
    <source>
        <dbReference type="Proteomes" id="UP000602395"/>
    </source>
</evidence>
<name>A0ABR7WB11_9ACTN</name>
<dbReference type="InterPro" id="IPR011251">
    <property type="entry name" value="Luciferase-like_dom"/>
</dbReference>
<keyword evidence="2" id="KW-0288">FMN</keyword>
<keyword evidence="4" id="KW-0503">Monooxygenase</keyword>
<evidence type="ECO:0000256" key="1">
    <source>
        <dbReference type="ARBA" id="ARBA00022630"/>
    </source>
</evidence>
<evidence type="ECO:0000256" key="3">
    <source>
        <dbReference type="ARBA" id="ARBA00023002"/>
    </source>
</evidence>
<feature type="domain" description="Luciferase-like" evidence="5">
    <location>
        <begin position="18"/>
        <end position="208"/>
    </location>
</feature>